<organism evidence="1 2">
    <name type="scientific">Hyalomma asiaticum</name>
    <name type="common">Tick</name>
    <dbReference type="NCBI Taxonomy" id="266040"/>
    <lineage>
        <taxon>Eukaryota</taxon>
        <taxon>Metazoa</taxon>
        <taxon>Ecdysozoa</taxon>
        <taxon>Arthropoda</taxon>
        <taxon>Chelicerata</taxon>
        <taxon>Arachnida</taxon>
        <taxon>Acari</taxon>
        <taxon>Parasitiformes</taxon>
        <taxon>Ixodida</taxon>
        <taxon>Ixodoidea</taxon>
        <taxon>Ixodidae</taxon>
        <taxon>Hyalomminae</taxon>
        <taxon>Hyalomma</taxon>
    </lineage>
</organism>
<protein>
    <submittedName>
        <fullName evidence="1">Uncharacterized protein</fullName>
    </submittedName>
</protein>
<keyword evidence="2" id="KW-1185">Reference proteome</keyword>
<proteinExistence type="predicted"/>
<evidence type="ECO:0000313" key="2">
    <source>
        <dbReference type="Proteomes" id="UP000821845"/>
    </source>
</evidence>
<dbReference type="EMBL" id="CM023481">
    <property type="protein sequence ID" value="KAH6946143.1"/>
    <property type="molecule type" value="Genomic_DNA"/>
</dbReference>
<comment type="caution">
    <text evidence="1">The sequence shown here is derived from an EMBL/GenBank/DDBJ whole genome shotgun (WGS) entry which is preliminary data.</text>
</comment>
<sequence>MDPAFNELADLAVEDSIPDMSKTFLVTQQDNSAKEAPSRSSSQIMIFISCSPLSLGDDDVINFELPSLGAFHERVVSSSPLTPSTFRQIVGILYSEMAKSTLYPTCLFYSKVTCLLLEKYSQLRDVVGSGHDFWKVAICNKYKNLRRKLVDHADVLDSRKKFGGRKKSRRDR</sequence>
<name>A0ACB7TJ33_HYAAI</name>
<gene>
    <name evidence="1" type="ORF">HPB50_011844</name>
</gene>
<reference evidence="1" key="1">
    <citation type="submission" date="2020-05" db="EMBL/GenBank/DDBJ databases">
        <title>Large-scale comparative analyses of tick genomes elucidate their genetic diversity and vector capacities.</title>
        <authorList>
            <person name="Jia N."/>
            <person name="Wang J."/>
            <person name="Shi W."/>
            <person name="Du L."/>
            <person name="Sun Y."/>
            <person name="Zhan W."/>
            <person name="Jiang J."/>
            <person name="Wang Q."/>
            <person name="Zhang B."/>
            <person name="Ji P."/>
            <person name="Sakyi L.B."/>
            <person name="Cui X."/>
            <person name="Yuan T."/>
            <person name="Jiang B."/>
            <person name="Yang W."/>
            <person name="Lam T.T.-Y."/>
            <person name="Chang Q."/>
            <person name="Ding S."/>
            <person name="Wang X."/>
            <person name="Zhu J."/>
            <person name="Ruan X."/>
            <person name="Zhao L."/>
            <person name="Wei J."/>
            <person name="Que T."/>
            <person name="Du C."/>
            <person name="Cheng J."/>
            <person name="Dai P."/>
            <person name="Han X."/>
            <person name="Huang E."/>
            <person name="Gao Y."/>
            <person name="Liu J."/>
            <person name="Shao H."/>
            <person name="Ye R."/>
            <person name="Li L."/>
            <person name="Wei W."/>
            <person name="Wang X."/>
            <person name="Wang C."/>
            <person name="Yang T."/>
            <person name="Huo Q."/>
            <person name="Li W."/>
            <person name="Guo W."/>
            <person name="Chen H."/>
            <person name="Zhou L."/>
            <person name="Ni X."/>
            <person name="Tian J."/>
            <person name="Zhou Y."/>
            <person name="Sheng Y."/>
            <person name="Liu T."/>
            <person name="Pan Y."/>
            <person name="Xia L."/>
            <person name="Li J."/>
            <person name="Zhao F."/>
            <person name="Cao W."/>
        </authorList>
    </citation>
    <scope>NUCLEOTIDE SEQUENCE</scope>
    <source>
        <strain evidence="1">Hyas-2018</strain>
    </source>
</reference>
<dbReference type="Proteomes" id="UP000821845">
    <property type="component" value="Chromosome 1"/>
</dbReference>
<accession>A0ACB7TJ33</accession>
<evidence type="ECO:0000313" key="1">
    <source>
        <dbReference type="EMBL" id="KAH6946143.1"/>
    </source>
</evidence>